<comment type="caution">
    <text evidence="2">The sequence shown here is derived from an EMBL/GenBank/DDBJ whole genome shotgun (WGS) entry which is preliminary data.</text>
</comment>
<gene>
    <name evidence="2" type="ORF">PGLA1383_LOCUS38209</name>
</gene>
<dbReference type="AlphaFoldDB" id="A0A813G2Y8"/>
<dbReference type="InterPro" id="IPR026847">
    <property type="entry name" value="VPS13"/>
</dbReference>
<dbReference type="Proteomes" id="UP000654075">
    <property type="component" value="Unassembled WGS sequence"/>
</dbReference>
<evidence type="ECO:0000313" key="2">
    <source>
        <dbReference type="EMBL" id="CAE8620666.1"/>
    </source>
</evidence>
<keyword evidence="3" id="KW-1185">Reference proteome</keyword>
<comment type="similarity">
    <text evidence="1">Belongs to the VPS13 family.</text>
</comment>
<evidence type="ECO:0000313" key="3">
    <source>
        <dbReference type="Proteomes" id="UP000654075"/>
    </source>
</evidence>
<dbReference type="EMBL" id="CAJNNV010027550">
    <property type="protein sequence ID" value="CAE8620666.1"/>
    <property type="molecule type" value="Genomic_DNA"/>
</dbReference>
<feature type="non-terminal residue" evidence="2">
    <location>
        <position position="348"/>
    </location>
</feature>
<organism evidence="2 3">
    <name type="scientific">Polarella glacialis</name>
    <name type="common">Dinoflagellate</name>
    <dbReference type="NCBI Taxonomy" id="89957"/>
    <lineage>
        <taxon>Eukaryota</taxon>
        <taxon>Sar</taxon>
        <taxon>Alveolata</taxon>
        <taxon>Dinophyceae</taxon>
        <taxon>Suessiales</taxon>
        <taxon>Suessiaceae</taxon>
        <taxon>Polarella</taxon>
    </lineage>
</organism>
<sequence>VMGERGTLGSGVNDLAEGVLGGALGSVAKISGSLKDTVGSSLGHPMGSDSKASSITEGVDLGYAAIAVGITEAVSGMVKEPFKQAHQDGLYGLATGTAVGAAGVVVRPLEGLLGAVEKLAQGAEGQIKGKNRGYSGLRRPPRVAFHKDVPGLQPLEQGFFWPCWLLKVESVSLPSLWKRRECHFIAAGFRQTTDSVANEVHITRSRGADQWCAQGGMDMAVGRVGQLRGPFELRIEALLESNLELSVPLRMLVGIAELQTSELETALLSTEPSFLTCKVMDVSGSGAQLGEVEVSLRPALDPKIMPERFIPKLPENSASSLLERQEHRRQALQTLGPATAAPRSAALE</sequence>
<dbReference type="OrthoDB" id="413760at2759"/>
<dbReference type="PANTHER" id="PTHR16166:SF93">
    <property type="entry name" value="INTERMEMBRANE LIPID TRANSFER PROTEIN VPS13"/>
    <property type="match status" value="1"/>
</dbReference>
<proteinExistence type="inferred from homology"/>
<name>A0A813G2Y8_POLGL</name>
<dbReference type="GO" id="GO:0006623">
    <property type="term" value="P:protein targeting to vacuole"/>
    <property type="evidence" value="ECO:0007669"/>
    <property type="project" value="TreeGrafter"/>
</dbReference>
<feature type="non-terminal residue" evidence="2">
    <location>
        <position position="1"/>
    </location>
</feature>
<reference evidence="2" key="1">
    <citation type="submission" date="2021-02" db="EMBL/GenBank/DDBJ databases">
        <authorList>
            <person name="Dougan E. K."/>
            <person name="Rhodes N."/>
            <person name="Thang M."/>
            <person name="Chan C."/>
        </authorList>
    </citation>
    <scope>NUCLEOTIDE SEQUENCE</scope>
</reference>
<protein>
    <recommendedName>
        <fullName evidence="4">Autophagy-related protein 2</fullName>
    </recommendedName>
</protein>
<accession>A0A813G2Y8</accession>
<evidence type="ECO:0008006" key="4">
    <source>
        <dbReference type="Google" id="ProtNLM"/>
    </source>
</evidence>
<dbReference type="GO" id="GO:0045053">
    <property type="term" value="P:protein retention in Golgi apparatus"/>
    <property type="evidence" value="ECO:0007669"/>
    <property type="project" value="TreeGrafter"/>
</dbReference>
<evidence type="ECO:0000256" key="1">
    <source>
        <dbReference type="ARBA" id="ARBA00006545"/>
    </source>
</evidence>
<dbReference type="PANTHER" id="PTHR16166">
    <property type="entry name" value="VACUOLAR PROTEIN SORTING-ASSOCIATED PROTEIN VPS13"/>
    <property type="match status" value="1"/>
</dbReference>